<keyword evidence="9" id="KW-1185">Reference proteome</keyword>
<dbReference type="InterPro" id="IPR011010">
    <property type="entry name" value="DNA_brk_join_enz"/>
</dbReference>
<dbReference type="PROSITE" id="PS51898">
    <property type="entry name" value="TYR_RECOMBINASE"/>
    <property type="match status" value="1"/>
</dbReference>
<keyword evidence="2" id="KW-0229">DNA integration</keyword>
<dbReference type="InterPro" id="IPR044068">
    <property type="entry name" value="CB"/>
</dbReference>
<dbReference type="InterPro" id="IPR050090">
    <property type="entry name" value="Tyrosine_recombinase_XerCD"/>
</dbReference>
<dbReference type="PANTHER" id="PTHR30349:SF64">
    <property type="entry name" value="PROPHAGE INTEGRASE INTD-RELATED"/>
    <property type="match status" value="1"/>
</dbReference>
<evidence type="ECO:0000256" key="5">
    <source>
        <dbReference type="PROSITE-ProRule" id="PRU01248"/>
    </source>
</evidence>
<sequence length="313" mass="36665">MKLKKGNISQDLERWVRAYLNHLKTLSYSNNTILLYERILLEFVEYSLDFQDEMQINDIKTLFIVNFLDFLEKRSKNVEKLSKKTKLTYLRIISSFFTFINDNNDDFCQFNFNLSKLKIRTEKAEEKIEYLNENEITSLLNILEKEKARKDDYNSYRNALLVKLMLFAGLRISEALKVSLSDFIEDDDEVTRISIFGKGGKEQFVYIKTSKIADELEYFKEHLNVNDCIMKTAKDKILSRSNAFVIINRIYAKALIAKKGLHLLRHTFAMRLTNKGTNLVFIQKLLRHSNIKTTTIYSKADKENTKKALIGVS</sequence>
<proteinExistence type="inferred from homology"/>
<dbReference type="Proteomes" id="UP000364097">
    <property type="component" value="Unassembled WGS sequence"/>
</dbReference>
<dbReference type="InterPro" id="IPR010998">
    <property type="entry name" value="Integrase_recombinase_N"/>
</dbReference>
<dbReference type="InterPro" id="IPR013762">
    <property type="entry name" value="Integrase-like_cat_sf"/>
</dbReference>
<feature type="domain" description="Tyr recombinase" evidence="6">
    <location>
        <begin position="126"/>
        <end position="310"/>
    </location>
</feature>
<evidence type="ECO:0000259" key="7">
    <source>
        <dbReference type="PROSITE" id="PS51900"/>
    </source>
</evidence>
<name>A0ABW9N6G1_9BACT</name>
<dbReference type="PANTHER" id="PTHR30349">
    <property type="entry name" value="PHAGE INTEGRASE-RELATED"/>
    <property type="match status" value="1"/>
</dbReference>
<organism evidence="8 9">
    <name type="scientific">Campylobacter subantarcticus</name>
    <dbReference type="NCBI Taxonomy" id="497724"/>
    <lineage>
        <taxon>Bacteria</taxon>
        <taxon>Pseudomonadati</taxon>
        <taxon>Campylobacterota</taxon>
        <taxon>Epsilonproteobacteria</taxon>
        <taxon>Campylobacterales</taxon>
        <taxon>Campylobacteraceae</taxon>
        <taxon>Campylobacter</taxon>
    </lineage>
</organism>
<dbReference type="Pfam" id="PF00589">
    <property type="entry name" value="Phage_integrase"/>
    <property type="match status" value="1"/>
</dbReference>
<comment type="similarity">
    <text evidence="1">Belongs to the 'phage' integrase family.</text>
</comment>
<dbReference type="InterPro" id="IPR002104">
    <property type="entry name" value="Integrase_catalytic"/>
</dbReference>
<reference evidence="8" key="1">
    <citation type="submission" date="2019-08" db="EMBL/GenBank/DDBJ databases">
        <title>Rapid identification of Enteric Bacteria from Whole Genome Sequences (WGS) using Average Nucleotide Identity (ANI).</title>
        <authorList>
            <person name="Lane C."/>
        </authorList>
    </citation>
    <scope>NUCLEOTIDE SEQUENCE [LARGE SCALE GENOMIC DNA]</scope>
    <source>
        <strain evidence="8">2010D-8461</strain>
    </source>
</reference>
<evidence type="ECO:0000313" key="9">
    <source>
        <dbReference type="Proteomes" id="UP000364097"/>
    </source>
</evidence>
<dbReference type="RefSeq" id="WP_043019655.1">
    <property type="nucleotide sequence ID" value="NZ_AACKMW020000050.1"/>
</dbReference>
<gene>
    <name evidence="8" type="ORF">A0Z09_007415</name>
</gene>
<evidence type="ECO:0000259" key="6">
    <source>
        <dbReference type="PROSITE" id="PS51898"/>
    </source>
</evidence>
<accession>A0ABW9N6G1</accession>
<dbReference type="Gene3D" id="1.10.150.130">
    <property type="match status" value="1"/>
</dbReference>
<dbReference type="Gene3D" id="1.10.443.10">
    <property type="entry name" value="Intergrase catalytic core"/>
    <property type="match status" value="1"/>
</dbReference>
<evidence type="ECO:0000256" key="2">
    <source>
        <dbReference type="ARBA" id="ARBA00022908"/>
    </source>
</evidence>
<comment type="caution">
    <text evidence="8">The sequence shown here is derived from an EMBL/GenBank/DDBJ whole genome shotgun (WGS) entry which is preliminary data.</text>
</comment>
<dbReference type="SUPFAM" id="SSF56349">
    <property type="entry name" value="DNA breaking-rejoining enzymes"/>
    <property type="match status" value="1"/>
</dbReference>
<keyword evidence="4" id="KW-0233">DNA recombination</keyword>
<dbReference type="CDD" id="cd00397">
    <property type="entry name" value="DNA_BRE_C"/>
    <property type="match status" value="1"/>
</dbReference>
<dbReference type="EMBL" id="AACKMW020000050">
    <property type="protein sequence ID" value="MPB99861.1"/>
    <property type="molecule type" value="Genomic_DNA"/>
</dbReference>
<feature type="domain" description="Core-binding (CB)" evidence="7">
    <location>
        <begin position="10"/>
        <end position="101"/>
    </location>
</feature>
<evidence type="ECO:0000256" key="3">
    <source>
        <dbReference type="ARBA" id="ARBA00023125"/>
    </source>
</evidence>
<evidence type="ECO:0000313" key="8">
    <source>
        <dbReference type="EMBL" id="MPB99861.1"/>
    </source>
</evidence>
<keyword evidence="3 5" id="KW-0238">DNA-binding</keyword>
<protein>
    <submittedName>
        <fullName evidence="8">Site-specific recombinase, phage integrase family</fullName>
    </submittedName>
</protein>
<evidence type="ECO:0000256" key="1">
    <source>
        <dbReference type="ARBA" id="ARBA00008857"/>
    </source>
</evidence>
<dbReference type="PROSITE" id="PS51900">
    <property type="entry name" value="CB"/>
    <property type="match status" value="1"/>
</dbReference>
<evidence type="ECO:0000256" key="4">
    <source>
        <dbReference type="ARBA" id="ARBA00023172"/>
    </source>
</evidence>